<dbReference type="InterPro" id="IPR029069">
    <property type="entry name" value="HotDog_dom_sf"/>
</dbReference>
<evidence type="ECO:0000259" key="1">
    <source>
        <dbReference type="Pfam" id="PF13452"/>
    </source>
</evidence>
<proteinExistence type="predicted"/>
<dbReference type="EMBL" id="WEGK01000001">
    <property type="protein sequence ID" value="MQY17100.1"/>
    <property type="molecule type" value="Genomic_DNA"/>
</dbReference>
<protein>
    <recommendedName>
        <fullName evidence="1">FAS1-like dehydratase domain-containing protein</fullName>
    </recommendedName>
</protein>
<dbReference type="OrthoDB" id="4531079at2"/>
<keyword evidence="3" id="KW-1185">Reference proteome</keyword>
<evidence type="ECO:0000313" key="3">
    <source>
        <dbReference type="Proteomes" id="UP000438448"/>
    </source>
</evidence>
<gene>
    <name evidence="2" type="ORF">NRB20_01630</name>
</gene>
<name>A0A7K0CUD9_9NOCA</name>
<comment type="caution">
    <text evidence="2">The sequence shown here is derived from an EMBL/GenBank/DDBJ whole genome shotgun (WGS) entry which is preliminary data.</text>
</comment>
<dbReference type="Proteomes" id="UP000438448">
    <property type="component" value="Unassembled WGS sequence"/>
</dbReference>
<dbReference type="InterPro" id="IPR039569">
    <property type="entry name" value="FAS1-like_DH_region"/>
</dbReference>
<accession>A0A7K0CUD9</accession>
<dbReference type="SUPFAM" id="SSF54637">
    <property type="entry name" value="Thioesterase/thiol ester dehydrase-isomerase"/>
    <property type="match status" value="1"/>
</dbReference>
<organism evidence="2 3">
    <name type="scientific">Nocardia macrotermitis</name>
    <dbReference type="NCBI Taxonomy" id="2585198"/>
    <lineage>
        <taxon>Bacteria</taxon>
        <taxon>Bacillati</taxon>
        <taxon>Actinomycetota</taxon>
        <taxon>Actinomycetes</taxon>
        <taxon>Mycobacteriales</taxon>
        <taxon>Nocardiaceae</taxon>
        <taxon>Nocardia</taxon>
    </lineage>
</organism>
<sequence>MHPRTMNSVGRPHISEGRRYCPTERQEVRAEDIRRYARMIGDDHPAYATPEAAAAFGFGGLVAPPTFASLLWLRAERRILPTLLDDSGSVRLLHTEQTLRIGRLLVAGDVIATDVYIESAEQFNDYEKFCVTTVLTDKFGIVVQVGTSTLLSCGTRIRDRIATSPALDTARARLTTHPPHDPLERPHTDRLRVGDELPRNVIRPRHGDITGFRRMMNDGLPHLTSTAGAAPGLLRFGWLARYLGSRFDHPAAITTYRAEFSHYCVRGPARTSDIEFSGRITDIDDSTGTAEIAVDAVSAGRRLFVRAGASLAVRARQHIPA</sequence>
<feature type="domain" description="FAS1-like dehydratase" evidence="1">
    <location>
        <begin position="17"/>
        <end position="130"/>
    </location>
</feature>
<dbReference type="CDD" id="cd03441">
    <property type="entry name" value="R_hydratase_like"/>
    <property type="match status" value="1"/>
</dbReference>
<dbReference type="Pfam" id="PF13452">
    <property type="entry name" value="FAS1_DH_region"/>
    <property type="match status" value="1"/>
</dbReference>
<dbReference type="Gene3D" id="3.10.129.10">
    <property type="entry name" value="Hotdog Thioesterase"/>
    <property type="match status" value="2"/>
</dbReference>
<dbReference type="AlphaFoldDB" id="A0A7K0CUD9"/>
<reference evidence="2 3" key="1">
    <citation type="submission" date="2019-10" db="EMBL/GenBank/DDBJ databases">
        <title>Nocardia macrotermitis sp. nov. and Nocardia aurantia sp. nov., isolated from the gut of fungus growing-termite Macrotermes natalensis.</title>
        <authorList>
            <person name="Benndorf R."/>
            <person name="Schwitalla J."/>
            <person name="Martin K."/>
            <person name="De Beer W."/>
            <person name="Kaster A.-K."/>
            <person name="Vollmers J."/>
            <person name="Poulsen M."/>
            <person name="Beemelmanns C."/>
        </authorList>
    </citation>
    <scope>NUCLEOTIDE SEQUENCE [LARGE SCALE GENOMIC DNA]</scope>
    <source>
        <strain evidence="2 3">RB20</strain>
    </source>
</reference>
<evidence type="ECO:0000313" key="2">
    <source>
        <dbReference type="EMBL" id="MQY17100.1"/>
    </source>
</evidence>